<dbReference type="EMBL" id="GGMS01012479">
    <property type="protein sequence ID" value="MBY81682.1"/>
    <property type="molecule type" value="Transcribed_RNA"/>
</dbReference>
<protein>
    <submittedName>
        <fullName evidence="1">Putative RNA-directed DNA polymerase</fullName>
    </submittedName>
</protein>
<accession>A0A2S2QX23</accession>
<keyword evidence="1" id="KW-0808">Transferase</keyword>
<keyword evidence="1" id="KW-0695">RNA-directed DNA polymerase</keyword>
<proteinExistence type="predicted"/>
<evidence type="ECO:0000313" key="1">
    <source>
        <dbReference type="EMBL" id="MBY81682.1"/>
    </source>
</evidence>
<reference evidence="1" key="1">
    <citation type="submission" date="2018-04" db="EMBL/GenBank/DDBJ databases">
        <title>Transcriptome assembly of Sipha flava.</title>
        <authorList>
            <person name="Scully E.D."/>
            <person name="Geib S.M."/>
            <person name="Palmer N.A."/>
            <person name="Koch K."/>
            <person name="Bradshaw J."/>
            <person name="Heng-Moss T."/>
            <person name="Sarath G."/>
        </authorList>
    </citation>
    <scope>NUCLEOTIDE SEQUENCE</scope>
</reference>
<sequence>MSNTGSSNKGQYQRPSSVVLFPQQVNKNRCAPISNHNDTDDVNTEVTDRVIEEPNHSTTQQLLRITEHISNGFEKKEHTGAAFLDIAKTFDKIWLDGLLYKFKCLNTLLSSTSSNLFSTLVVSPFK</sequence>
<name>A0A2S2QX23_9HEMI</name>
<gene>
    <name evidence="1" type="primary">RTase_39</name>
    <name evidence="1" type="ORF">g.101351</name>
</gene>
<dbReference type="AlphaFoldDB" id="A0A2S2QX23"/>
<organism evidence="1">
    <name type="scientific">Sipha flava</name>
    <name type="common">yellow sugarcane aphid</name>
    <dbReference type="NCBI Taxonomy" id="143950"/>
    <lineage>
        <taxon>Eukaryota</taxon>
        <taxon>Metazoa</taxon>
        <taxon>Ecdysozoa</taxon>
        <taxon>Arthropoda</taxon>
        <taxon>Hexapoda</taxon>
        <taxon>Insecta</taxon>
        <taxon>Pterygota</taxon>
        <taxon>Neoptera</taxon>
        <taxon>Paraneoptera</taxon>
        <taxon>Hemiptera</taxon>
        <taxon>Sternorrhyncha</taxon>
        <taxon>Aphidomorpha</taxon>
        <taxon>Aphidoidea</taxon>
        <taxon>Aphididae</taxon>
        <taxon>Sipha</taxon>
    </lineage>
</organism>
<dbReference type="GO" id="GO:0003964">
    <property type="term" value="F:RNA-directed DNA polymerase activity"/>
    <property type="evidence" value="ECO:0007669"/>
    <property type="project" value="UniProtKB-KW"/>
</dbReference>
<keyword evidence="1" id="KW-0548">Nucleotidyltransferase</keyword>